<protein>
    <submittedName>
        <fullName evidence="2">29002_t:CDS:1</fullName>
    </submittedName>
</protein>
<sequence>KTDKLPASINVTINTSQANSTLDNERINDNQEDYFVSDDDSPGWSECDDCYRNKKEFCKFCSCSVCDWKGDRGHILLYDGSCGKNFHTRCQKPLLTRIPAGNWYYSDNKDVQNIRNFSKKKTTNRSKKQETFSDPLEKSILHNNSAINDSTKNRVESTNFLIVIVEEDERFSSRQQIDETENVSATQSDNNIRESFTQLDNFRSSTSLHSVNHSIDEIEDNTSDEDKEYSTSGHSLPVPMEIEEGDDIESQIKTIWKKISNNRNDYQYSRELKNSGQFFIPGFITVVDQVTGEKKQEINPKANN</sequence>
<accession>A0ABN7WU32</accession>
<evidence type="ECO:0000313" key="2">
    <source>
        <dbReference type="EMBL" id="CAG8840423.1"/>
    </source>
</evidence>
<proteinExistence type="predicted"/>
<dbReference type="Gene3D" id="2.30.30.1150">
    <property type="match status" value="1"/>
</dbReference>
<comment type="caution">
    <text evidence="2">The sequence shown here is derived from an EMBL/GenBank/DDBJ whole genome shotgun (WGS) entry which is preliminary data.</text>
</comment>
<evidence type="ECO:0000256" key="1">
    <source>
        <dbReference type="SAM" id="MobiDB-lite"/>
    </source>
</evidence>
<feature type="non-terminal residue" evidence="2">
    <location>
        <position position="1"/>
    </location>
</feature>
<dbReference type="EMBL" id="CAJVQB010062829">
    <property type="protein sequence ID" value="CAG8840423.1"/>
    <property type="molecule type" value="Genomic_DNA"/>
</dbReference>
<feature type="compositionally biased region" description="Acidic residues" evidence="1">
    <location>
        <begin position="217"/>
        <end position="227"/>
    </location>
</feature>
<name>A0ABN7WU32_GIGMA</name>
<evidence type="ECO:0000313" key="3">
    <source>
        <dbReference type="Proteomes" id="UP000789901"/>
    </source>
</evidence>
<gene>
    <name evidence="2" type="ORF">GMARGA_LOCUS34906</name>
</gene>
<feature type="region of interest" description="Disordered" evidence="1">
    <location>
        <begin position="207"/>
        <end position="239"/>
    </location>
</feature>
<feature type="compositionally biased region" description="Polar residues" evidence="1">
    <location>
        <begin position="182"/>
        <end position="192"/>
    </location>
</feature>
<feature type="region of interest" description="Disordered" evidence="1">
    <location>
        <begin position="172"/>
        <end position="192"/>
    </location>
</feature>
<keyword evidence="3" id="KW-1185">Reference proteome</keyword>
<dbReference type="Proteomes" id="UP000789901">
    <property type="component" value="Unassembled WGS sequence"/>
</dbReference>
<organism evidence="2 3">
    <name type="scientific">Gigaspora margarita</name>
    <dbReference type="NCBI Taxonomy" id="4874"/>
    <lineage>
        <taxon>Eukaryota</taxon>
        <taxon>Fungi</taxon>
        <taxon>Fungi incertae sedis</taxon>
        <taxon>Mucoromycota</taxon>
        <taxon>Glomeromycotina</taxon>
        <taxon>Glomeromycetes</taxon>
        <taxon>Diversisporales</taxon>
        <taxon>Gigasporaceae</taxon>
        <taxon>Gigaspora</taxon>
    </lineage>
</organism>
<reference evidence="2 3" key="1">
    <citation type="submission" date="2021-06" db="EMBL/GenBank/DDBJ databases">
        <authorList>
            <person name="Kallberg Y."/>
            <person name="Tangrot J."/>
            <person name="Rosling A."/>
        </authorList>
    </citation>
    <scope>NUCLEOTIDE SEQUENCE [LARGE SCALE GENOMIC DNA]</scope>
    <source>
        <strain evidence="2 3">120-4 pot B 10/14</strain>
    </source>
</reference>